<protein>
    <submittedName>
        <fullName evidence="5">Acyl-coenzyme A amino acid N-acyltransferase 1 isoform X1</fullName>
    </submittedName>
</protein>
<gene>
    <name evidence="5" type="primary">LOC101845974</name>
</gene>
<reference evidence="5" key="1">
    <citation type="submission" date="2025-08" db="UniProtKB">
        <authorList>
            <consortium name="RefSeq"/>
        </authorList>
    </citation>
    <scope>IDENTIFICATION</scope>
</reference>
<feature type="domain" description="Acyl-CoA thioester hydrolase/bile acid-CoA amino acid N-acetyltransferase" evidence="2">
    <location>
        <begin position="47"/>
        <end position="185"/>
    </location>
</feature>
<evidence type="ECO:0000313" key="5">
    <source>
        <dbReference type="RefSeq" id="XP_005090805.1"/>
    </source>
</evidence>
<dbReference type="InterPro" id="IPR016662">
    <property type="entry name" value="Acyl-CoA_thioEstase_long-chain"/>
</dbReference>
<dbReference type="InterPro" id="IPR042490">
    <property type="entry name" value="Thio_Ohase/BAAT_N"/>
</dbReference>
<dbReference type="GeneID" id="101845974"/>
<dbReference type="Gene3D" id="3.40.50.1820">
    <property type="entry name" value="alpha/beta hydrolase"/>
    <property type="match status" value="1"/>
</dbReference>
<dbReference type="Proteomes" id="UP000694888">
    <property type="component" value="Unplaced"/>
</dbReference>
<dbReference type="Pfam" id="PF08840">
    <property type="entry name" value="BAAT_C"/>
    <property type="match status" value="1"/>
</dbReference>
<organism evidence="4 5">
    <name type="scientific">Aplysia californica</name>
    <name type="common">California sea hare</name>
    <dbReference type="NCBI Taxonomy" id="6500"/>
    <lineage>
        <taxon>Eukaryota</taxon>
        <taxon>Metazoa</taxon>
        <taxon>Spiralia</taxon>
        <taxon>Lophotrochozoa</taxon>
        <taxon>Mollusca</taxon>
        <taxon>Gastropoda</taxon>
        <taxon>Heterobranchia</taxon>
        <taxon>Euthyneura</taxon>
        <taxon>Tectipleura</taxon>
        <taxon>Aplysiida</taxon>
        <taxon>Aplysioidea</taxon>
        <taxon>Aplysiidae</taxon>
        <taxon>Aplysia</taxon>
    </lineage>
</organism>
<dbReference type="PANTHER" id="PTHR10824">
    <property type="entry name" value="ACYL-COENZYME A THIOESTERASE-RELATED"/>
    <property type="match status" value="1"/>
</dbReference>
<keyword evidence="4" id="KW-1185">Reference proteome</keyword>
<dbReference type="SUPFAM" id="SSF53474">
    <property type="entry name" value="alpha/beta-Hydrolases"/>
    <property type="match status" value="1"/>
</dbReference>
<proteinExistence type="inferred from homology"/>
<dbReference type="InterPro" id="IPR006862">
    <property type="entry name" value="Thio_Ohase/aa_AcTrfase"/>
</dbReference>
<name>A0ABM0JCW7_APLCA</name>
<dbReference type="Gene3D" id="2.60.40.2240">
    <property type="entry name" value="Acyl-CoA thioester hydrolase/BAAT N-terminal domain"/>
    <property type="match status" value="1"/>
</dbReference>
<sequence>MLRSACSRRLYTLARHVVSGNGQQVYFSSDVNAGQSIRVEPRVALYDDKVDIALSGFSSHEKVTVHGQSVNGEKKILFGSCGQYIADENGFVDVTKQPSHGGTYTGVEPMGIVWSLQPAPGQPQQTRMAINFTNRPGLITLNTYAGHLDLTDIYGESGIQPSSLASIEIERWFRHEDVTRIEIEEGNVRGALFLPPGDGPFQGVIDMFGSSGGLIEYRAALLASRGFAALSLPYFKYKDLPANLLDQGFEYFEEAVNWFSKHPKIYQGGIGVIGVSKGAEYVLCMSAYCPQVTAAVSINGLFNMCIGDLKYKGEVLLKGSEIDLRDEYFTDDGLILTDAYPTRGDLIPIWKGKAKHLMLVSMDDGQVNPESYQVLYDACPEEKKKDIEIVRYPGAGHLLEPPYNALCRASVNRVFGVVMYWGGRPKEHAHAQEDSWQKTLEFLRENIPKTL</sequence>
<accession>A0ABM0JCW7</accession>
<dbReference type="PIRSF" id="PIRSF016521">
    <property type="entry name" value="Acyl-CoA_hydro"/>
    <property type="match status" value="1"/>
</dbReference>
<comment type="similarity">
    <text evidence="1">Belongs to the C/M/P thioester hydrolase family.</text>
</comment>
<dbReference type="InterPro" id="IPR014940">
    <property type="entry name" value="BAAT_C"/>
</dbReference>
<dbReference type="InterPro" id="IPR029058">
    <property type="entry name" value="AB_hydrolase_fold"/>
</dbReference>
<evidence type="ECO:0000259" key="2">
    <source>
        <dbReference type="Pfam" id="PF04775"/>
    </source>
</evidence>
<dbReference type="Pfam" id="PF04775">
    <property type="entry name" value="Bile_Hydr_Trans"/>
    <property type="match status" value="1"/>
</dbReference>
<feature type="domain" description="BAAT/Acyl-CoA thioester hydrolase C-terminal" evidence="3">
    <location>
        <begin position="249"/>
        <end position="446"/>
    </location>
</feature>
<dbReference type="RefSeq" id="XP_005090805.1">
    <property type="nucleotide sequence ID" value="XM_005090748.3"/>
</dbReference>
<dbReference type="PANTHER" id="PTHR10824:SF4">
    <property type="entry name" value="ACYL-COENZYME A THIOESTERASE 1-LIKE"/>
    <property type="match status" value="1"/>
</dbReference>
<evidence type="ECO:0000256" key="1">
    <source>
        <dbReference type="ARBA" id="ARBA00006538"/>
    </source>
</evidence>
<evidence type="ECO:0000313" key="4">
    <source>
        <dbReference type="Proteomes" id="UP000694888"/>
    </source>
</evidence>
<evidence type="ECO:0000259" key="3">
    <source>
        <dbReference type="Pfam" id="PF08840"/>
    </source>
</evidence>